<gene>
    <name evidence="4" type="ORF">DV706_17290</name>
</gene>
<dbReference type="Pfam" id="PF01546">
    <property type="entry name" value="Peptidase_M20"/>
    <property type="match status" value="1"/>
</dbReference>
<evidence type="ECO:0000259" key="3">
    <source>
        <dbReference type="Pfam" id="PF07687"/>
    </source>
</evidence>
<reference evidence="4 5" key="1">
    <citation type="journal article" date="2019" name="Nat. Commun.">
        <title>A new type of DNA phosphorothioation-based antiviral system in archaea.</title>
        <authorList>
            <person name="Xiong L."/>
            <person name="Liu S."/>
            <person name="Chen S."/>
            <person name="Xiao Y."/>
            <person name="Zhu B."/>
            <person name="Gao Y."/>
            <person name="Zhang Y."/>
            <person name="Chen B."/>
            <person name="Luo J."/>
            <person name="Deng Z."/>
            <person name="Chen X."/>
            <person name="Wang L."/>
            <person name="Chen S."/>
        </authorList>
    </citation>
    <scope>NUCLEOTIDE SEQUENCE [LARGE SCALE GENOMIC DNA]</scope>
    <source>
        <strain evidence="4 5">JCM 10635</strain>
        <plasmid evidence="4 5">unnamed1</plasmid>
    </source>
</reference>
<dbReference type="AlphaFoldDB" id="A0A4D6HS92"/>
<dbReference type="PANTHER" id="PTHR43808">
    <property type="entry name" value="ACETYLORNITHINE DEACETYLASE"/>
    <property type="match status" value="1"/>
</dbReference>
<dbReference type="InterPro" id="IPR036264">
    <property type="entry name" value="Bact_exopeptidase_dim_dom"/>
</dbReference>
<dbReference type="InterPro" id="IPR011650">
    <property type="entry name" value="Peptidase_M20_dimer"/>
</dbReference>
<dbReference type="Proteomes" id="UP000296822">
    <property type="component" value="Plasmid unnamed1"/>
</dbReference>
<dbReference type="GeneID" id="39853032"/>
<dbReference type="SUPFAM" id="SSF53187">
    <property type="entry name" value="Zn-dependent exopeptidases"/>
    <property type="match status" value="1"/>
</dbReference>
<sequence length="505" mass="54312">MEPSEGKTHSADLETPARDVIDQGRAWIDEHEAELLEFLSDLVSRPSVTGREGTHDDPESVVGSLYATLEAETDRATLDVQRVPDDDRGPRENCYAVLEGATDELFVCTSHTDTVAPGDDADWPGTDPYDVSVGTVRRPEPGAIELTVDGQRERRTIRDAYDWVWDRRDDTERDVLVGRGTYDNKASVVCLVGALRALESALGDHTLGGTLVHGHLVGEEIAQVGAKAMVGRGDRTGWFPERFPDPEGAVVVMDGSYGFVPAVGHRGLAWVTLSVEGESTHASTPHLGSNAVLETAKGLATVEEPSFREAIASPFIDDSLLGELTVAAGTTIIGGDVRRDREGSLERAGVNAVPDWCETTFDVRFPRWEAYPNDPDAIRAHLEETIASHIEAEAGDVDVTATVDPAEYFPPVALADSREAARDHPFVSQAIEAARSTVGYDPGVTVAPGVTDAASIYSATRLPTIVEYGPAGALSHEPLEFVERESVIDGAKAMLELTIRQLGVV</sequence>
<feature type="domain" description="Peptidase M20 dimerisation" evidence="3">
    <location>
        <begin position="263"/>
        <end position="386"/>
    </location>
</feature>
<keyword evidence="4" id="KW-0614">Plasmid</keyword>
<evidence type="ECO:0000313" key="5">
    <source>
        <dbReference type="Proteomes" id="UP000296822"/>
    </source>
</evidence>
<dbReference type="EMBL" id="CP031306">
    <property type="protein sequence ID" value="QCC56305.1"/>
    <property type="molecule type" value="Genomic_DNA"/>
</dbReference>
<proteinExistence type="predicted"/>
<organism evidence="4 5">
    <name type="scientific">Natronorubrum bangense</name>
    <dbReference type="NCBI Taxonomy" id="61858"/>
    <lineage>
        <taxon>Archaea</taxon>
        <taxon>Methanobacteriati</taxon>
        <taxon>Methanobacteriota</taxon>
        <taxon>Stenosarchaea group</taxon>
        <taxon>Halobacteria</taxon>
        <taxon>Halobacteriales</taxon>
        <taxon>Natrialbaceae</taxon>
        <taxon>Natronorubrum</taxon>
    </lineage>
</organism>
<evidence type="ECO:0000256" key="2">
    <source>
        <dbReference type="ARBA" id="ARBA00022801"/>
    </source>
</evidence>
<protein>
    <submittedName>
        <fullName evidence="4">M20 family peptidase</fullName>
    </submittedName>
</protein>
<dbReference type="Pfam" id="PF07687">
    <property type="entry name" value="M20_dimer"/>
    <property type="match status" value="1"/>
</dbReference>
<accession>A0A4D6HS92</accession>
<dbReference type="InterPro" id="IPR002933">
    <property type="entry name" value="Peptidase_M20"/>
</dbReference>
<geneLocation type="plasmid" evidence="4">
    <name>unnamed1</name>
</geneLocation>
<keyword evidence="1" id="KW-0479">Metal-binding</keyword>
<dbReference type="InterPro" id="IPR050072">
    <property type="entry name" value="Peptidase_M20A"/>
</dbReference>
<dbReference type="PANTHER" id="PTHR43808:SF32">
    <property type="entry name" value="ARGE_DAPE-RELATED DEACYLASE"/>
    <property type="match status" value="1"/>
</dbReference>
<dbReference type="SUPFAM" id="SSF55031">
    <property type="entry name" value="Bacterial exopeptidase dimerisation domain"/>
    <property type="match status" value="1"/>
</dbReference>
<evidence type="ECO:0000256" key="1">
    <source>
        <dbReference type="ARBA" id="ARBA00022723"/>
    </source>
</evidence>
<dbReference type="Gene3D" id="3.30.70.360">
    <property type="match status" value="1"/>
</dbReference>
<dbReference type="GO" id="GO:0016787">
    <property type="term" value="F:hydrolase activity"/>
    <property type="evidence" value="ECO:0007669"/>
    <property type="project" value="UniProtKB-KW"/>
</dbReference>
<dbReference type="GO" id="GO:0046872">
    <property type="term" value="F:metal ion binding"/>
    <property type="evidence" value="ECO:0007669"/>
    <property type="project" value="UniProtKB-KW"/>
</dbReference>
<dbReference type="KEGG" id="nbg:DV706_17290"/>
<evidence type="ECO:0000313" key="4">
    <source>
        <dbReference type="EMBL" id="QCC56305.1"/>
    </source>
</evidence>
<name>A0A4D6HS92_9EURY</name>
<keyword evidence="2" id="KW-0378">Hydrolase</keyword>
<dbReference type="RefSeq" id="WP_006065825.1">
    <property type="nucleotide sequence ID" value="NZ_CP031306.1"/>
</dbReference>
<dbReference type="Gene3D" id="3.40.630.10">
    <property type="entry name" value="Zn peptidases"/>
    <property type="match status" value="1"/>
</dbReference>